<dbReference type="PANTHER" id="PTHR18968">
    <property type="entry name" value="THIAMINE PYROPHOSPHATE ENZYMES"/>
    <property type="match status" value="1"/>
</dbReference>
<dbReference type="CDD" id="cd02015">
    <property type="entry name" value="TPP_AHAS"/>
    <property type="match status" value="1"/>
</dbReference>
<dbReference type="Gene3D" id="3.40.50.970">
    <property type="match status" value="2"/>
</dbReference>
<dbReference type="GO" id="GO:0030976">
    <property type="term" value="F:thiamine pyrophosphate binding"/>
    <property type="evidence" value="ECO:0007669"/>
    <property type="project" value="InterPro"/>
</dbReference>
<evidence type="ECO:0000256" key="6">
    <source>
        <dbReference type="ARBA" id="ARBA00013145"/>
    </source>
</evidence>
<organism evidence="17">
    <name type="scientific">marine metagenome</name>
    <dbReference type="NCBI Taxonomy" id="408172"/>
    <lineage>
        <taxon>unclassified sequences</taxon>
        <taxon>metagenomes</taxon>
        <taxon>ecological metagenomes</taxon>
    </lineage>
</organism>
<comment type="pathway">
    <text evidence="3">Amino-acid biosynthesis; L-isoleucine biosynthesis; L-isoleucine from 2-oxobutanoate: step 1/4.</text>
</comment>
<comment type="cofactor">
    <cofactor evidence="1">
        <name>Mg(2+)</name>
        <dbReference type="ChEBI" id="CHEBI:18420"/>
    </cofactor>
</comment>
<evidence type="ECO:0000256" key="5">
    <source>
        <dbReference type="ARBA" id="ARBA00007812"/>
    </source>
</evidence>
<proteinExistence type="inferred from homology"/>
<dbReference type="GO" id="GO:0005948">
    <property type="term" value="C:acetolactate synthase complex"/>
    <property type="evidence" value="ECO:0007669"/>
    <property type="project" value="TreeGrafter"/>
</dbReference>
<evidence type="ECO:0000313" key="17">
    <source>
        <dbReference type="EMBL" id="SVA01363.1"/>
    </source>
</evidence>
<protein>
    <recommendedName>
        <fullName evidence="6">acetolactate synthase</fullName>
        <ecNumber evidence="6">2.2.1.6</ecNumber>
    </recommendedName>
</protein>
<dbReference type="SUPFAM" id="SSF52467">
    <property type="entry name" value="DHS-like NAD/FAD-binding domain"/>
    <property type="match status" value="1"/>
</dbReference>
<dbReference type="EC" id="2.2.1.6" evidence="6"/>
<dbReference type="InterPro" id="IPR045229">
    <property type="entry name" value="TPP_enz"/>
</dbReference>
<dbReference type="InterPro" id="IPR012000">
    <property type="entry name" value="Thiamin_PyroP_enz_cen_dom"/>
</dbReference>
<feature type="domain" description="Thiamine pyrophosphate enzyme TPP-binding" evidence="15">
    <location>
        <begin position="389"/>
        <end position="536"/>
    </location>
</feature>
<evidence type="ECO:0000256" key="13">
    <source>
        <dbReference type="RuleBase" id="RU362132"/>
    </source>
</evidence>
<dbReference type="GO" id="GO:0003984">
    <property type="term" value="F:acetolactate synthase activity"/>
    <property type="evidence" value="ECO:0007669"/>
    <property type="project" value="UniProtKB-EC"/>
</dbReference>
<dbReference type="AlphaFoldDB" id="A0A381SJD3"/>
<dbReference type="InterPro" id="IPR012001">
    <property type="entry name" value="Thiamin_PyroP_enz_TPP-bd_dom"/>
</dbReference>
<evidence type="ECO:0000256" key="3">
    <source>
        <dbReference type="ARBA" id="ARBA00004974"/>
    </source>
</evidence>
<dbReference type="InterPro" id="IPR039368">
    <property type="entry name" value="AHAS_TPP"/>
</dbReference>
<evidence type="ECO:0000259" key="14">
    <source>
        <dbReference type="Pfam" id="PF00205"/>
    </source>
</evidence>
<feature type="domain" description="Thiamine pyrophosphate enzyme central" evidence="14">
    <location>
        <begin position="196"/>
        <end position="331"/>
    </location>
</feature>
<dbReference type="GO" id="GO:0009099">
    <property type="term" value="P:L-valine biosynthetic process"/>
    <property type="evidence" value="ECO:0007669"/>
    <property type="project" value="UniProtKB-UniPathway"/>
</dbReference>
<sequence length="569" mass="60597">MESKGKLKGAEIICESLLREGVEVIFGYPGGAILPFYDALWSYPQLRHILVRHEQAAAHAADGYSRVTGKVGVCVATSGPGATNLVTGIMGAKADSVPMVAITGQVARAALGSEAFQECDICSIAASTTKKTFMVMNPADLAETVREAFSVAQEGRPGPVLIDVPRDVQIELTDAHFPNVTPPKAAQVSEEASERLKEAARLINEAERPLIISGHGVMTSGASKELLSLAESSGIPVITTLLGLGSFPGGHPLSMGMLGMHGMYWSNISVDQADLIVGVGMRFDDRVTGKVDTFAPHARIIHMDIDPTQIGRNVPVEVAVVGDAKALLQNLVPMVGNIPHPDWMQFIENLKQDHPSLNIPASDKLQAQQVISALDTLVQEDPETTVVTGVGQHQMWAAQYLTFNHENTFVSSGGLGAMGFELPAALGAQVGKPGTPVWSVAGDGGFQMTLQELVTLTEEKLPVKIALINNGYLGMVKQWQEMYFDGHLKAVPVDGPDFIKLAEAYGVGAIRVTEYEDVLPALRQAQAHDGPFLIEFVVDSSTNVYPMVPPGGSLADTIEDPDNGVGLVD</sequence>
<dbReference type="GO" id="GO:0050660">
    <property type="term" value="F:flavin adenine dinucleotide binding"/>
    <property type="evidence" value="ECO:0007669"/>
    <property type="project" value="InterPro"/>
</dbReference>
<comment type="pathway">
    <text evidence="4">Amino-acid biosynthesis; L-valine biosynthesis; L-valine from pyruvate: step 1/4.</text>
</comment>
<dbReference type="CDD" id="cd07035">
    <property type="entry name" value="TPP_PYR_POX_like"/>
    <property type="match status" value="1"/>
</dbReference>
<dbReference type="UniPathway" id="UPA00049">
    <property type="reaction ID" value="UER00059"/>
</dbReference>
<evidence type="ECO:0000256" key="8">
    <source>
        <dbReference type="ARBA" id="ARBA00022679"/>
    </source>
</evidence>
<dbReference type="GO" id="GO:0009097">
    <property type="term" value="P:isoleucine biosynthetic process"/>
    <property type="evidence" value="ECO:0007669"/>
    <property type="project" value="UniProtKB-UniPathway"/>
</dbReference>
<dbReference type="NCBIfam" id="TIGR00118">
    <property type="entry name" value="acolac_lg"/>
    <property type="match status" value="1"/>
</dbReference>
<keyword evidence="10" id="KW-0460">Magnesium</keyword>
<keyword evidence="11 13" id="KW-0786">Thiamine pyrophosphate</keyword>
<evidence type="ECO:0000259" key="16">
    <source>
        <dbReference type="Pfam" id="PF02776"/>
    </source>
</evidence>
<dbReference type="InterPro" id="IPR029035">
    <property type="entry name" value="DHS-like_NAD/FAD-binding_dom"/>
</dbReference>
<dbReference type="PANTHER" id="PTHR18968:SF13">
    <property type="entry name" value="ACETOLACTATE SYNTHASE CATALYTIC SUBUNIT, MITOCHONDRIAL"/>
    <property type="match status" value="1"/>
</dbReference>
<dbReference type="Gene3D" id="3.40.50.1220">
    <property type="entry name" value="TPP-binding domain"/>
    <property type="match status" value="1"/>
</dbReference>
<evidence type="ECO:0000256" key="12">
    <source>
        <dbReference type="ARBA" id="ARBA00023304"/>
    </source>
</evidence>
<keyword evidence="7" id="KW-0028">Amino-acid biosynthesis</keyword>
<dbReference type="InterPro" id="IPR011766">
    <property type="entry name" value="TPP_enzyme_TPP-bd"/>
</dbReference>
<keyword evidence="12" id="KW-0100">Branched-chain amino acid biosynthesis</keyword>
<evidence type="ECO:0000259" key="15">
    <source>
        <dbReference type="Pfam" id="PF02775"/>
    </source>
</evidence>
<evidence type="ECO:0000256" key="1">
    <source>
        <dbReference type="ARBA" id="ARBA00001946"/>
    </source>
</evidence>
<dbReference type="Pfam" id="PF02776">
    <property type="entry name" value="TPP_enzyme_N"/>
    <property type="match status" value="1"/>
</dbReference>
<dbReference type="Pfam" id="PF02775">
    <property type="entry name" value="TPP_enzyme_C"/>
    <property type="match status" value="1"/>
</dbReference>
<evidence type="ECO:0000256" key="4">
    <source>
        <dbReference type="ARBA" id="ARBA00005025"/>
    </source>
</evidence>
<dbReference type="UniPathway" id="UPA00047">
    <property type="reaction ID" value="UER00055"/>
</dbReference>
<evidence type="ECO:0000256" key="7">
    <source>
        <dbReference type="ARBA" id="ARBA00022605"/>
    </source>
</evidence>
<dbReference type="FunFam" id="3.40.50.970:FF:000007">
    <property type="entry name" value="Acetolactate synthase"/>
    <property type="match status" value="1"/>
</dbReference>
<dbReference type="SUPFAM" id="SSF52518">
    <property type="entry name" value="Thiamin diphosphate-binding fold (THDP-binding)"/>
    <property type="match status" value="2"/>
</dbReference>
<dbReference type="InterPro" id="IPR029061">
    <property type="entry name" value="THDP-binding"/>
</dbReference>
<evidence type="ECO:0000256" key="11">
    <source>
        <dbReference type="ARBA" id="ARBA00023052"/>
    </source>
</evidence>
<comment type="similarity">
    <text evidence="5 13">Belongs to the TPP enzyme family.</text>
</comment>
<evidence type="ECO:0000256" key="9">
    <source>
        <dbReference type="ARBA" id="ARBA00022723"/>
    </source>
</evidence>
<name>A0A381SJD3_9ZZZZ</name>
<keyword evidence="9" id="KW-0479">Metal-binding</keyword>
<dbReference type="EMBL" id="UINC01002896">
    <property type="protein sequence ID" value="SVA01363.1"/>
    <property type="molecule type" value="Genomic_DNA"/>
</dbReference>
<dbReference type="GO" id="GO:0000287">
    <property type="term" value="F:magnesium ion binding"/>
    <property type="evidence" value="ECO:0007669"/>
    <property type="project" value="InterPro"/>
</dbReference>
<dbReference type="Pfam" id="PF00205">
    <property type="entry name" value="TPP_enzyme_M"/>
    <property type="match status" value="1"/>
</dbReference>
<dbReference type="InterPro" id="IPR012846">
    <property type="entry name" value="Acetolactate_synth_lsu"/>
</dbReference>
<dbReference type="PROSITE" id="PS00187">
    <property type="entry name" value="TPP_ENZYMES"/>
    <property type="match status" value="1"/>
</dbReference>
<keyword evidence="8" id="KW-0808">Transferase</keyword>
<dbReference type="FunFam" id="3.40.50.1220:FF:000008">
    <property type="entry name" value="Acetolactate synthase"/>
    <property type="match status" value="1"/>
</dbReference>
<evidence type="ECO:0000256" key="2">
    <source>
        <dbReference type="ARBA" id="ARBA00001964"/>
    </source>
</evidence>
<accession>A0A381SJD3</accession>
<evidence type="ECO:0000256" key="10">
    <source>
        <dbReference type="ARBA" id="ARBA00022842"/>
    </source>
</evidence>
<feature type="domain" description="Thiamine pyrophosphate enzyme N-terminal TPP-binding" evidence="16">
    <location>
        <begin position="8"/>
        <end position="123"/>
    </location>
</feature>
<reference evidence="17" key="1">
    <citation type="submission" date="2018-05" db="EMBL/GenBank/DDBJ databases">
        <authorList>
            <person name="Lanie J.A."/>
            <person name="Ng W.-L."/>
            <person name="Kazmierczak K.M."/>
            <person name="Andrzejewski T.M."/>
            <person name="Davidsen T.M."/>
            <person name="Wayne K.J."/>
            <person name="Tettelin H."/>
            <person name="Glass J.I."/>
            <person name="Rusch D."/>
            <person name="Podicherti R."/>
            <person name="Tsui H.-C.T."/>
            <person name="Winkler M.E."/>
        </authorList>
    </citation>
    <scope>NUCLEOTIDE SEQUENCE</scope>
</reference>
<dbReference type="InterPro" id="IPR000399">
    <property type="entry name" value="TPP-bd_CS"/>
</dbReference>
<gene>
    <name evidence="17" type="ORF">METZ01_LOCUS54217</name>
</gene>
<comment type="cofactor">
    <cofactor evidence="2">
        <name>thiamine diphosphate</name>
        <dbReference type="ChEBI" id="CHEBI:58937"/>
    </cofactor>
</comment>